<evidence type="ECO:0000313" key="3">
    <source>
        <dbReference type="Proteomes" id="UP000799772"/>
    </source>
</evidence>
<comment type="caution">
    <text evidence="2">The sequence shown here is derived from an EMBL/GenBank/DDBJ whole genome shotgun (WGS) entry which is preliminary data.</text>
</comment>
<dbReference type="EMBL" id="ML978125">
    <property type="protein sequence ID" value="KAF2099613.1"/>
    <property type="molecule type" value="Genomic_DNA"/>
</dbReference>
<accession>A0A9P4M6S1</accession>
<organism evidence="2 3">
    <name type="scientific">Rhizodiscina lignyota</name>
    <dbReference type="NCBI Taxonomy" id="1504668"/>
    <lineage>
        <taxon>Eukaryota</taxon>
        <taxon>Fungi</taxon>
        <taxon>Dikarya</taxon>
        <taxon>Ascomycota</taxon>
        <taxon>Pezizomycotina</taxon>
        <taxon>Dothideomycetes</taxon>
        <taxon>Pleosporomycetidae</taxon>
        <taxon>Aulographales</taxon>
        <taxon>Rhizodiscinaceae</taxon>
        <taxon>Rhizodiscina</taxon>
    </lineage>
</organism>
<gene>
    <name evidence="2" type="ORF">NA57DRAFT_55566</name>
</gene>
<evidence type="ECO:0000313" key="2">
    <source>
        <dbReference type="EMBL" id="KAF2099613.1"/>
    </source>
</evidence>
<name>A0A9P4M6S1_9PEZI</name>
<reference evidence="2" key="1">
    <citation type="journal article" date="2020" name="Stud. Mycol.">
        <title>101 Dothideomycetes genomes: a test case for predicting lifestyles and emergence of pathogens.</title>
        <authorList>
            <person name="Haridas S."/>
            <person name="Albert R."/>
            <person name="Binder M."/>
            <person name="Bloem J."/>
            <person name="Labutti K."/>
            <person name="Salamov A."/>
            <person name="Andreopoulos B."/>
            <person name="Baker S."/>
            <person name="Barry K."/>
            <person name="Bills G."/>
            <person name="Bluhm B."/>
            <person name="Cannon C."/>
            <person name="Castanera R."/>
            <person name="Culley D."/>
            <person name="Daum C."/>
            <person name="Ezra D."/>
            <person name="Gonzalez J."/>
            <person name="Henrissat B."/>
            <person name="Kuo A."/>
            <person name="Liang C."/>
            <person name="Lipzen A."/>
            <person name="Lutzoni F."/>
            <person name="Magnuson J."/>
            <person name="Mondo S."/>
            <person name="Nolan M."/>
            <person name="Ohm R."/>
            <person name="Pangilinan J."/>
            <person name="Park H.-J."/>
            <person name="Ramirez L."/>
            <person name="Alfaro M."/>
            <person name="Sun H."/>
            <person name="Tritt A."/>
            <person name="Yoshinaga Y."/>
            <person name="Zwiers L.-H."/>
            <person name="Turgeon B."/>
            <person name="Goodwin S."/>
            <person name="Spatafora J."/>
            <person name="Crous P."/>
            <person name="Grigoriev I."/>
        </authorList>
    </citation>
    <scope>NUCLEOTIDE SEQUENCE</scope>
    <source>
        <strain evidence="2">CBS 133067</strain>
    </source>
</reference>
<dbReference type="AlphaFoldDB" id="A0A9P4M6S1"/>
<protein>
    <submittedName>
        <fullName evidence="2">Uncharacterized protein</fullName>
    </submittedName>
</protein>
<dbReference type="Proteomes" id="UP000799772">
    <property type="component" value="Unassembled WGS sequence"/>
</dbReference>
<keyword evidence="3" id="KW-1185">Reference proteome</keyword>
<evidence type="ECO:0000256" key="1">
    <source>
        <dbReference type="SAM" id="MobiDB-lite"/>
    </source>
</evidence>
<sequence>MASLPCPLPQVQEALEPYIHTRQETRRIREAIAQHFSSSVDSKLYTPLRLACPTPSANINEPPDGLDGLYRRYYDALRANIAARESYAAVKRELDEARDRSIASTVQPEDGHEDRNSVQTYLQLQRQRRQYNKLQIIQDTVRSLNEQAPQTINGDIGAVLKESLGEAPEAPKLILRPGASDAQLDGLIFRLKRELLLTKNTMDEAIRVNVETHEQTKSSPEPSVETQVYALRHARDQLIGWIEGELAKIGEDDSSIIESEKEENNAGELPSSEVAKEQIQTLYDKYVESRKRLVESVDSAVATANAQLSHPTQRSDPSANKKTQQESEGASLRFTDLITCVPNIVQASRTERSLIQQASYLRRQLGVASDDMRVTIQRLAGESYLVPPDASSMYDWARAATAKSNENDGFVREQLLAGRQSIDMVRDSLSKAEAKKLAMQQLRGDV</sequence>
<proteinExistence type="predicted"/>
<feature type="region of interest" description="Disordered" evidence="1">
    <location>
        <begin position="304"/>
        <end position="328"/>
    </location>
</feature>
<dbReference type="OrthoDB" id="5402392at2759"/>